<evidence type="ECO:0000313" key="2">
    <source>
        <dbReference type="EMBL" id="CZR66109.1"/>
    </source>
</evidence>
<dbReference type="GO" id="GO:1902660">
    <property type="term" value="P:negative regulation of glucose mediated signaling pathway"/>
    <property type="evidence" value="ECO:0007669"/>
    <property type="project" value="TreeGrafter"/>
</dbReference>
<dbReference type="SUPFAM" id="SSF56281">
    <property type="entry name" value="Metallo-hydrolase/oxidoreductase"/>
    <property type="match status" value="1"/>
</dbReference>
<feature type="region of interest" description="Disordered" evidence="1">
    <location>
        <begin position="387"/>
        <end position="434"/>
    </location>
</feature>
<protein>
    <submittedName>
        <fullName evidence="2">Related to 3`,5`-cyclic-nucleotide phosphodiesterase</fullName>
    </submittedName>
</protein>
<reference evidence="2 3" key="1">
    <citation type="submission" date="2016-03" db="EMBL/GenBank/DDBJ databases">
        <authorList>
            <person name="Ploux O."/>
        </authorList>
    </citation>
    <scope>NUCLEOTIDE SEQUENCE [LARGE SCALE GENOMIC DNA]</scope>
    <source>
        <strain evidence="2 3">UAMH 11012</strain>
    </source>
</reference>
<dbReference type="Pfam" id="PF02112">
    <property type="entry name" value="PDEase_II"/>
    <property type="match status" value="1"/>
</dbReference>
<dbReference type="Gene3D" id="3.60.15.10">
    <property type="entry name" value="Ribonuclease Z/Hydroxyacylglutathione hydrolase-like"/>
    <property type="match status" value="1"/>
</dbReference>
<dbReference type="GO" id="GO:0006198">
    <property type="term" value="P:cAMP catabolic process"/>
    <property type="evidence" value="ECO:0007669"/>
    <property type="project" value="InterPro"/>
</dbReference>
<dbReference type="Proteomes" id="UP000184330">
    <property type="component" value="Unassembled WGS sequence"/>
</dbReference>
<keyword evidence="3" id="KW-1185">Reference proteome</keyword>
<evidence type="ECO:0000256" key="1">
    <source>
        <dbReference type="SAM" id="MobiDB-lite"/>
    </source>
</evidence>
<dbReference type="PANTHER" id="PTHR28283">
    <property type="entry name" value="3',5'-CYCLIC-NUCLEOTIDE PHOSPHODIESTERASE 1"/>
    <property type="match status" value="1"/>
</dbReference>
<dbReference type="OrthoDB" id="258495at2759"/>
<organism evidence="2 3">
    <name type="scientific">Phialocephala subalpina</name>
    <dbReference type="NCBI Taxonomy" id="576137"/>
    <lineage>
        <taxon>Eukaryota</taxon>
        <taxon>Fungi</taxon>
        <taxon>Dikarya</taxon>
        <taxon>Ascomycota</taxon>
        <taxon>Pezizomycotina</taxon>
        <taxon>Leotiomycetes</taxon>
        <taxon>Helotiales</taxon>
        <taxon>Mollisiaceae</taxon>
        <taxon>Phialocephala</taxon>
        <taxon>Phialocephala fortinii species complex</taxon>
    </lineage>
</organism>
<accession>A0A1L7XM51</accession>
<dbReference type="InterPro" id="IPR036866">
    <property type="entry name" value="RibonucZ/Hydroxyglut_hydro"/>
</dbReference>
<dbReference type="AlphaFoldDB" id="A0A1L7XM51"/>
<evidence type="ECO:0000313" key="3">
    <source>
        <dbReference type="Proteomes" id="UP000184330"/>
    </source>
</evidence>
<dbReference type="STRING" id="576137.A0A1L7XM51"/>
<dbReference type="EMBL" id="FJOG01000035">
    <property type="protein sequence ID" value="CZR66109.1"/>
    <property type="molecule type" value="Genomic_DNA"/>
</dbReference>
<feature type="compositionally biased region" description="Polar residues" evidence="1">
    <location>
        <begin position="239"/>
        <end position="258"/>
    </location>
</feature>
<dbReference type="PANTHER" id="PTHR28283:SF1">
    <property type="entry name" value="3',5'-CYCLIC-NUCLEOTIDE PHOSPHODIESTERASE 1"/>
    <property type="match status" value="1"/>
</dbReference>
<sequence>MGDMAEGVEQPALQVIVLGAGGGPKEDNVTAFLVRSTAAGWRKNSLLAVDAGVHLAAISRILEGHKSIRTEDSKPPAKPITLVDGPFEGLQIPEGSSSSANAAYITRDLVECFLITHPHLDHISGFVINTASLPSARPKRLAGLPSTIEAFKNHIFNNIIWPNLTDENNGAGLVTYLRLVEGGSPALGDGYVEVSDGLSIKTWSVSHGHCIERHNHRGSNASNFVASPGVELASPRLRPTSQPMVRSNSQSSHSANDNLKTDQYRPQYCVYDSSAYFIRDMVTGKEVLIFGDVEPDSISYSPRNRQVWNDAALKIATGMLGAIFIECSYDDARQKELLFGHLTPKYLVEELRVLANEVKLTINMHKNGPAGKKRKLEGDGSGTFLLPYGRRKSTRHESPVSPTSRREHYDYGMDETSMGGERRASATSQDSASSATPIFRVTAESPLQGVKVVVIHVKEKLDDGPDLGETILGQLVGHEKGQLGCDFVISYSGQSLYF</sequence>
<dbReference type="GO" id="GO:0047555">
    <property type="term" value="F:3',5'-cyclic-GMP phosphodiesterase activity"/>
    <property type="evidence" value="ECO:0007669"/>
    <property type="project" value="TreeGrafter"/>
</dbReference>
<feature type="region of interest" description="Disordered" evidence="1">
    <location>
        <begin position="235"/>
        <end position="259"/>
    </location>
</feature>
<feature type="compositionally biased region" description="Low complexity" evidence="1">
    <location>
        <begin position="425"/>
        <end position="434"/>
    </location>
</feature>
<dbReference type="GO" id="GO:0004115">
    <property type="term" value="F:3',5'-cyclic-AMP phosphodiesterase activity"/>
    <property type="evidence" value="ECO:0007669"/>
    <property type="project" value="InterPro"/>
</dbReference>
<dbReference type="CDD" id="cd07735">
    <property type="entry name" value="class_II_PDE_MBL-fold"/>
    <property type="match status" value="1"/>
</dbReference>
<name>A0A1L7XM51_9HELO</name>
<proteinExistence type="predicted"/>
<gene>
    <name evidence="2" type="ORF">PAC_16010</name>
</gene>
<dbReference type="PRINTS" id="PR00388">
    <property type="entry name" value="PDIESTERASE2"/>
</dbReference>
<dbReference type="InterPro" id="IPR000396">
    <property type="entry name" value="Pdiesterase2"/>
</dbReference>